<dbReference type="Proteomes" id="UP000320762">
    <property type="component" value="Unassembled WGS sequence"/>
</dbReference>
<organism evidence="2 3">
    <name type="scientific">Schizophyllum amplum</name>
    <dbReference type="NCBI Taxonomy" id="97359"/>
    <lineage>
        <taxon>Eukaryota</taxon>
        <taxon>Fungi</taxon>
        <taxon>Dikarya</taxon>
        <taxon>Basidiomycota</taxon>
        <taxon>Agaricomycotina</taxon>
        <taxon>Agaricomycetes</taxon>
        <taxon>Agaricomycetidae</taxon>
        <taxon>Agaricales</taxon>
        <taxon>Schizophyllaceae</taxon>
        <taxon>Schizophyllum</taxon>
    </lineage>
</organism>
<reference evidence="2 3" key="1">
    <citation type="journal article" date="2019" name="New Phytol.">
        <title>Comparative genomics reveals unique wood-decay strategies and fruiting body development in the Schizophyllaceae.</title>
        <authorList>
            <person name="Almasi E."/>
            <person name="Sahu N."/>
            <person name="Krizsan K."/>
            <person name="Balint B."/>
            <person name="Kovacs G.M."/>
            <person name="Kiss B."/>
            <person name="Cseklye J."/>
            <person name="Drula E."/>
            <person name="Henrissat B."/>
            <person name="Nagy I."/>
            <person name="Chovatia M."/>
            <person name="Adam C."/>
            <person name="LaButti K."/>
            <person name="Lipzen A."/>
            <person name="Riley R."/>
            <person name="Grigoriev I.V."/>
            <person name="Nagy L.G."/>
        </authorList>
    </citation>
    <scope>NUCLEOTIDE SEQUENCE [LARGE SCALE GENOMIC DNA]</scope>
    <source>
        <strain evidence="2 3">NL-1724</strain>
    </source>
</reference>
<dbReference type="AlphaFoldDB" id="A0A550CJI1"/>
<keyword evidence="3" id="KW-1185">Reference proteome</keyword>
<evidence type="ECO:0000256" key="1">
    <source>
        <dbReference type="SAM" id="MobiDB-lite"/>
    </source>
</evidence>
<proteinExistence type="predicted"/>
<name>A0A550CJI1_9AGAR</name>
<dbReference type="EMBL" id="VDMD01000006">
    <property type="protein sequence ID" value="TRM64936.1"/>
    <property type="molecule type" value="Genomic_DNA"/>
</dbReference>
<comment type="caution">
    <text evidence="2">The sequence shown here is derived from an EMBL/GenBank/DDBJ whole genome shotgun (WGS) entry which is preliminary data.</text>
</comment>
<sequence length="751" mass="84937">MFGAPNFGCFLDNILEGAKDGRGNPCANFCLDSSGHPRKCGCLVPSVNEEVTKGLRSLGAGLYRAPRNTATYHLRKNARAWVVRAAGVGYAQEFVDSRFLDLRSVTQWRRNRESDSGACTELTGSPDRGQLSHKPDEEEERRVLGELCTAIDYHLNKLDVARSLYQLPATYNDAPWYVHLHAAAYRRLPTAGEATLRIVALSTYGLDIALCIWAESDGRHPWARTIYHLLSERPCYGALCHHEGRRWTEIAFAMLLMFAWFLLVHLWIELHVGSADGRLTTTNTVISSCVSSLRQVERLPPAWRCLRAVIRAVLERGDQLTDSESTQVRSFLDLFEDNFVATYTGDILEAVHEYDVGAVPKEKVGAAISAQYAIPEVNYTEPHADNMNHCRCRRCNLIKDALRKLGFLGQDLPFERRVFDMYAHTTREYDAVGMFINNTTRMRLPLIHVYKSMWLSRLLNPVIDNICARLAWVSAMGLAKTNIDQCLHPLRRPGERSIQCFAKPDHSHSLAGHRDRTLLLLEFCQAIDRHLDKLGPGGIMAVLPVDVEAAPWSAIAWLLFTDQVRILLLPILWKVHWWIYGESTTWRWIIDLPLRVLWTALLGPILAGYALHGACTLMYHLAGNPPDANQVYELAEANAQLDYHGRQICVAWALLREAATQLIESNFEAGAEEQWQQVSDDVLYYAGYWPSIDTGDARSISVAYADATARGPLKKRIDKEYELRYKSRVQAAWSAMRLSDRLRALDEDDDS</sequence>
<accession>A0A550CJI1</accession>
<dbReference type="OrthoDB" id="10305054at2759"/>
<protein>
    <submittedName>
        <fullName evidence="2">Uncharacterized protein</fullName>
    </submittedName>
</protein>
<gene>
    <name evidence="2" type="ORF">BD626DRAFT_237604</name>
</gene>
<evidence type="ECO:0000313" key="3">
    <source>
        <dbReference type="Proteomes" id="UP000320762"/>
    </source>
</evidence>
<evidence type="ECO:0000313" key="2">
    <source>
        <dbReference type="EMBL" id="TRM64936.1"/>
    </source>
</evidence>
<feature type="region of interest" description="Disordered" evidence="1">
    <location>
        <begin position="114"/>
        <end position="136"/>
    </location>
</feature>